<proteinExistence type="inferred from homology"/>
<dbReference type="Proteomes" id="UP001156706">
    <property type="component" value="Unassembled WGS sequence"/>
</dbReference>
<evidence type="ECO:0000256" key="5">
    <source>
        <dbReference type="ARBA" id="ARBA00011738"/>
    </source>
</evidence>
<comment type="catalytic activity">
    <reaction evidence="1 16">
        <text>(R)-pantothenate + ATP = (R)-4'-phosphopantothenate + ADP + H(+)</text>
        <dbReference type="Rhea" id="RHEA:16373"/>
        <dbReference type="ChEBI" id="CHEBI:10986"/>
        <dbReference type="ChEBI" id="CHEBI:15378"/>
        <dbReference type="ChEBI" id="CHEBI:29032"/>
        <dbReference type="ChEBI" id="CHEBI:30616"/>
        <dbReference type="ChEBI" id="CHEBI:456216"/>
        <dbReference type="EC" id="2.7.1.33"/>
    </reaction>
</comment>
<keyword evidence="13 16" id="KW-0173">Coenzyme A biosynthesis</keyword>
<comment type="pathway">
    <text evidence="4 16">Cofactor biosynthesis; coenzyme A biosynthesis; CoA from (R)-pantothenate: step 1/5.</text>
</comment>
<keyword evidence="8 16" id="KW-0808">Transferase</keyword>
<keyword evidence="10 16" id="KW-0418">Kinase</keyword>
<evidence type="ECO:0000313" key="17">
    <source>
        <dbReference type="EMBL" id="GLR13889.1"/>
    </source>
</evidence>
<evidence type="ECO:0000256" key="10">
    <source>
        <dbReference type="ARBA" id="ARBA00022777"/>
    </source>
</evidence>
<keyword evidence="11 16" id="KW-0067">ATP-binding</keyword>
<name>A0ABQ5YLV7_9NEIS</name>
<feature type="binding site" evidence="16">
    <location>
        <begin position="9"/>
        <end position="16"/>
    </location>
    <ligand>
        <name>ATP</name>
        <dbReference type="ChEBI" id="CHEBI:30616"/>
    </ligand>
</feature>
<evidence type="ECO:0000256" key="14">
    <source>
        <dbReference type="ARBA" id="ARBA00038036"/>
    </source>
</evidence>
<evidence type="ECO:0000256" key="2">
    <source>
        <dbReference type="ARBA" id="ARBA00001958"/>
    </source>
</evidence>
<evidence type="ECO:0000256" key="8">
    <source>
        <dbReference type="ARBA" id="ARBA00022679"/>
    </source>
</evidence>
<dbReference type="InterPro" id="IPR004619">
    <property type="entry name" value="Type_III_PanK"/>
</dbReference>
<comment type="cofactor">
    <cofactor evidence="2">
        <name>K(+)</name>
        <dbReference type="ChEBI" id="CHEBI:29103"/>
    </cofactor>
</comment>
<evidence type="ECO:0000313" key="18">
    <source>
        <dbReference type="Proteomes" id="UP001156706"/>
    </source>
</evidence>
<evidence type="ECO:0000256" key="13">
    <source>
        <dbReference type="ARBA" id="ARBA00022993"/>
    </source>
</evidence>
<dbReference type="PANTHER" id="PTHR34265">
    <property type="entry name" value="TYPE III PANTOTHENATE KINASE"/>
    <property type="match status" value="1"/>
</dbReference>
<sequence>MSGPVLLLDAGNSRLKWALLAPHAPLNYLVEGSLAYDQLAQLPLALAYHPAVSHILGCNVAGPAIAEQLAACLASPINWLKPTASRAGLSNRYREPAQLGADRWAAMLGARSLGASDAIVVMAGTAMTVDALTAEGVFLGGLIVPGYRLMRQSLAQGTADLGLPDGSTVDFPQATGEAIVNGALLALTGAIMQMHGRLEQHTGHGAQVWLSGGDASLLAPLLTPMLATRLSAVDNLVLRGLAKLASDASPNWNPVP</sequence>
<feature type="binding site" evidence="16">
    <location>
        <position position="125"/>
    </location>
    <ligand>
        <name>ATP</name>
        <dbReference type="ChEBI" id="CHEBI:30616"/>
    </ligand>
</feature>
<evidence type="ECO:0000256" key="11">
    <source>
        <dbReference type="ARBA" id="ARBA00022840"/>
    </source>
</evidence>
<dbReference type="RefSeq" id="WP_284196988.1">
    <property type="nucleotide sequence ID" value="NZ_BSOG01000003.1"/>
</dbReference>
<dbReference type="EC" id="2.7.1.33" evidence="6 16"/>
<dbReference type="SUPFAM" id="SSF53067">
    <property type="entry name" value="Actin-like ATPase domain"/>
    <property type="match status" value="2"/>
</dbReference>
<evidence type="ECO:0000256" key="12">
    <source>
        <dbReference type="ARBA" id="ARBA00022958"/>
    </source>
</evidence>
<comment type="subunit">
    <text evidence="5 16">Homodimer.</text>
</comment>
<dbReference type="PANTHER" id="PTHR34265:SF1">
    <property type="entry name" value="TYPE III PANTOTHENATE KINASE"/>
    <property type="match status" value="1"/>
</dbReference>
<evidence type="ECO:0000256" key="1">
    <source>
        <dbReference type="ARBA" id="ARBA00001206"/>
    </source>
</evidence>
<evidence type="ECO:0000256" key="9">
    <source>
        <dbReference type="ARBA" id="ARBA00022741"/>
    </source>
</evidence>
<dbReference type="Gene3D" id="3.30.420.40">
    <property type="match status" value="2"/>
</dbReference>
<comment type="caution">
    <text evidence="16">Lacks conserved residue(s) required for the propagation of feature annotation.</text>
</comment>
<comment type="caution">
    <text evidence="17">The sequence shown here is derived from an EMBL/GenBank/DDBJ whole genome shotgun (WGS) entry which is preliminary data.</text>
</comment>
<comment type="similarity">
    <text evidence="14 16">Belongs to the type III pantothenate kinase family.</text>
</comment>
<feature type="binding site" evidence="16">
    <location>
        <begin position="100"/>
        <end position="103"/>
    </location>
    <ligand>
        <name>substrate</name>
    </ligand>
</feature>
<dbReference type="EMBL" id="BSOG01000003">
    <property type="protein sequence ID" value="GLR13889.1"/>
    <property type="molecule type" value="Genomic_DNA"/>
</dbReference>
<organism evidence="17 18">
    <name type="scientific">Chitinimonas prasina</name>
    <dbReference type="NCBI Taxonomy" id="1434937"/>
    <lineage>
        <taxon>Bacteria</taxon>
        <taxon>Pseudomonadati</taxon>
        <taxon>Pseudomonadota</taxon>
        <taxon>Betaproteobacteria</taxon>
        <taxon>Neisseriales</taxon>
        <taxon>Chitinibacteraceae</taxon>
        <taxon>Chitinimonas</taxon>
    </lineage>
</organism>
<dbReference type="InterPro" id="IPR043129">
    <property type="entry name" value="ATPase_NBD"/>
</dbReference>
<evidence type="ECO:0000256" key="15">
    <source>
        <dbReference type="ARBA" id="ARBA00040883"/>
    </source>
</evidence>
<feature type="binding site" evidence="16">
    <location>
        <position position="93"/>
    </location>
    <ligand>
        <name>substrate</name>
    </ligand>
</feature>
<gene>
    <name evidence="16" type="primary">coaX</name>
    <name evidence="17" type="ORF">GCM10007907_26790</name>
</gene>
<accession>A0ABQ5YLV7</accession>
<keyword evidence="12 16" id="KW-0630">Potassium</keyword>
<evidence type="ECO:0000256" key="6">
    <source>
        <dbReference type="ARBA" id="ARBA00012102"/>
    </source>
</evidence>
<dbReference type="CDD" id="cd24015">
    <property type="entry name" value="ASKHA_NBD_PanK-III"/>
    <property type="match status" value="1"/>
</dbReference>
<dbReference type="HAMAP" id="MF_01274">
    <property type="entry name" value="Pantothen_kinase_3"/>
    <property type="match status" value="1"/>
</dbReference>
<keyword evidence="18" id="KW-1185">Reference proteome</keyword>
<protein>
    <recommendedName>
        <fullName evidence="15 16">Type III pantothenate kinase</fullName>
        <ecNumber evidence="6 16">2.7.1.33</ecNumber>
    </recommendedName>
    <alternativeName>
        <fullName evidence="16">PanK-III</fullName>
    </alternativeName>
    <alternativeName>
        <fullName evidence="16">Pantothenic acid kinase</fullName>
    </alternativeName>
</protein>
<reference evidence="18" key="1">
    <citation type="journal article" date="2019" name="Int. J. Syst. Evol. Microbiol.">
        <title>The Global Catalogue of Microorganisms (GCM) 10K type strain sequencing project: providing services to taxonomists for standard genome sequencing and annotation.</title>
        <authorList>
            <consortium name="The Broad Institute Genomics Platform"/>
            <consortium name="The Broad Institute Genome Sequencing Center for Infectious Disease"/>
            <person name="Wu L."/>
            <person name="Ma J."/>
        </authorList>
    </citation>
    <scope>NUCLEOTIDE SEQUENCE [LARGE SCALE GENOMIC DNA]</scope>
    <source>
        <strain evidence="18">NBRC 110044</strain>
    </source>
</reference>
<feature type="active site" description="Proton acceptor" evidence="16">
    <location>
        <position position="102"/>
    </location>
</feature>
<evidence type="ECO:0000256" key="4">
    <source>
        <dbReference type="ARBA" id="ARBA00005225"/>
    </source>
</evidence>
<keyword evidence="9 16" id="KW-0547">Nucleotide-binding</keyword>
<dbReference type="NCBIfam" id="TIGR00671">
    <property type="entry name" value="baf"/>
    <property type="match status" value="1"/>
</dbReference>
<dbReference type="Pfam" id="PF03309">
    <property type="entry name" value="Pan_kinase"/>
    <property type="match status" value="1"/>
</dbReference>
<evidence type="ECO:0000256" key="7">
    <source>
        <dbReference type="ARBA" id="ARBA00022490"/>
    </source>
</evidence>
<feature type="binding site" evidence="16">
    <location>
        <position position="175"/>
    </location>
    <ligand>
        <name>substrate</name>
    </ligand>
</feature>
<evidence type="ECO:0000256" key="3">
    <source>
        <dbReference type="ARBA" id="ARBA00004496"/>
    </source>
</evidence>
<comment type="function">
    <text evidence="16">Catalyzes the phosphorylation of pantothenate (Pan), the first step in CoA biosynthesis.</text>
</comment>
<evidence type="ECO:0000256" key="16">
    <source>
        <dbReference type="HAMAP-Rule" id="MF_01274"/>
    </source>
</evidence>
<comment type="subcellular location">
    <subcellularLocation>
        <location evidence="3 16">Cytoplasm</location>
    </subcellularLocation>
</comment>
<keyword evidence="7 16" id="KW-0963">Cytoplasm</keyword>
<comment type="cofactor">
    <cofactor evidence="16">
        <name>NH4(+)</name>
        <dbReference type="ChEBI" id="CHEBI:28938"/>
    </cofactor>
    <cofactor evidence="16">
        <name>K(+)</name>
        <dbReference type="ChEBI" id="CHEBI:29103"/>
    </cofactor>
    <text evidence="16">A monovalent cation. Ammonium or potassium.</text>
</comment>